<evidence type="ECO:0000313" key="7">
    <source>
        <dbReference type="EMBL" id="MBO8465390.1"/>
    </source>
</evidence>
<dbReference type="GO" id="GO:0070181">
    <property type="term" value="F:small ribosomal subunit rRNA binding"/>
    <property type="evidence" value="ECO:0007669"/>
    <property type="project" value="TreeGrafter"/>
</dbReference>
<protein>
    <recommendedName>
        <fullName evidence="5 6">Small ribosomal subunit protein bS6</fullName>
    </recommendedName>
</protein>
<evidence type="ECO:0000256" key="3">
    <source>
        <dbReference type="ARBA" id="ARBA00023274"/>
    </source>
</evidence>
<dbReference type="PANTHER" id="PTHR21011:SF1">
    <property type="entry name" value="SMALL RIBOSOMAL SUBUNIT PROTEIN BS6M"/>
    <property type="match status" value="1"/>
</dbReference>
<reference evidence="7" key="2">
    <citation type="journal article" date="2021" name="PeerJ">
        <title>Extensive microbial diversity within the chicken gut microbiome revealed by metagenomics and culture.</title>
        <authorList>
            <person name="Gilroy R."/>
            <person name="Ravi A."/>
            <person name="Getino M."/>
            <person name="Pursley I."/>
            <person name="Horton D.L."/>
            <person name="Alikhan N.F."/>
            <person name="Baker D."/>
            <person name="Gharbi K."/>
            <person name="Hall N."/>
            <person name="Watson M."/>
            <person name="Adriaenssens E.M."/>
            <person name="Foster-Nyarko E."/>
            <person name="Jarju S."/>
            <person name="Secka A."/>
            <person name="Antonio M."/>
            <person name="Oren A."/>
            <person name="Chaudhuri R.R."/>
            <person name="La Ragione R."/>
            <person name="Hildebrand F."/>
            <person name="Pallen M.J."/>
        </authorList>
    </citation>
    <scope>NUCLEOTIDE SEQUENCE</scope>
    <source>
        <strain evidence="7">10037</strain>
    </source>
</reference>
<comment type="function">
    <text evidence="4 6">Binds together with bS18 to 16S ribosomal RNA.</text>
</comment>
<dbReference type="Proteomes" id="UP000823597">
    <property type="component" value="Unassembled WGS sequence"/>
</dbReference>
<proteinExistence type="inferred from homology"/>
<dbReference type="InterPro" id="IPR000529">
    <property type="entry name" value="Ribosomal_bS6"/>
</dbReference>
<dbReference type="InterPro" id="IPR014717">
    <property type="entry name" value="Transl_elong_EF1B/ribsomal_bS6"/>
</dbReference>
<comment type="similarity">
    <text evidence="1 6">Belongs to the bacterial ribosomal protein bS6 family.</text>
</comment>
<keyword evidence="2 6" id="KW-0689">Ribosomal protein</keyword>
<name>A0A9D9I3Q1_9BACT</name>
<evidence type="ECO:0000256" key="5">
    <source>
        <dbReference type="ARBA" id="ARBA00035294"/>
    </source>
</evidence>
<dbReference type="GO" id="GO:0006412">
    <property type="term" value="P:translation"/>
    <property type="evidence" value="ECO:0007669"/>
    <property type="project" value="UniProtKB-UniRule"/>
</dbReference>
<evidence type="ECO:0000313" key="8">
    <source>
        <dbReference type="Proteomes" id="UP000823597"/>
    </source>
</evidence>
<sequence>MLKHYETVFIATPVLSDAQIKEAVAKYTSLIQERGGEIVCQEDWGLRKLAYPIQKKTTGFYCLIEFKAEPAFIDELETQYRRDERIIRFLTFAMDKHAVAYSVKRRANKENKENTEKKEEE</sequence>
<dbReference type="PANTHER" id="PTHR21011">
    <property type="entry name" value="MITOCHONDRIAL 28S RIBOSOMAL PROTEIN S6"/>
    <property type="match status" value="1"/>
</dbReference>
<dbReference type="GO" id="GO:0005840">
    <property type="term" value="C:ribosome"/>
    <property type="evidence" value="ECO:0007669"/>
    <property type="project" value="UniProtKB-KW"/>
</dbReference>
<dbReference type="CDD" id="cd00473">
    <property type="entry name" value="bS6"/>
    <property type="match status" value="1"/>
</dbReference>
<dbReference type="GO" id="GO:1990904">
    <property type="term" value="C:ribonucleoprotein complex"/>
    <property type="evidence" value="ECO:0007669"/>
    <property type="project" value="UniProtKB-KW"/>
</dbReference>
<evidence type="ECO:0000256" key="2">
    <source>
        <dbReference type="ARBA" id="ARBA00022980"/>
    </source>
</evidence>
<evidence type="ECO:0000256" key="6">
    <source>
        <dbReference type="HAMAP-Rule" id="MF_00360"/>
    </source>
</evidence>
<evidence type="ECO:0000256" key="4">
    <source>
        <dbReference type="ARBA" id="ARBA00035104"/>
    </source>
</evidence>
<dbReference type="InterPro" id="IPR035980">
    <property type="entry name" value="Ribosomal_bS6_sf"/>
</dbReference>
<organism evidence="7 8">
    <name type="scientific">Candidatus Merdivivens pullistercoris</name>
    <dbReference type="NCBI Taxonomy" id="2840873"/>
    <lineage>
        <taxon>Bacteria</taxon>
        <taxon>Pseudomonadati</taxon>
        <taxon>Bacteroidota</taxon>
        <taxon>Bacteroidia</taxon>
        <taxon>Bacteroidales</taxon>
        <taxon>Muribaculaceae</taxon>
        <taxon>Muribaculaceae incertae sedis</taxon>
        <taxon>Candidatus Merdivivens</taxon>
    </lineage>
</organism>
<evidence type="ECO:0000256" key="1">
    <source>
        <dbReference type="ARBA" id="ARBA00009512"/>
    </source>
</evidence>
<gene>
    <name evidence="6" type="primary">rpsF</name>
    <name evidence="7" type="ORF">IAB93_05260</name>
</gene>
<dbReference type="GO" id="GO:0003735">
    <property type="term" value="F:structural constituent of ribosome"/>
    <property type="evidence" value="ECO:0007669"/>
    <property type="project" value="InterPro"/>
</dbReference>
<dbReference type="GO" id="GO:0005737">
    <property type="term" value="C:cytoplasm"/>
    <property type="evidence" value="ECO:0007669"/>
    <property type="project" value="UniProtKB-ARBA"/>
</dbReference>
<dbReference type="HAMAP" id="MF_00360">
    <property type="entry name" value="Ribosomal_bS6"/>
    <property type="match status" value="1"/>
</dbReference>
<keyword evidence="6" id="KW-0699">rRNA-binding</keyword>
<dbReference type="Gene3D" id="3.30.70.60">
    <property type="match status" value="1"/>
</dbReference>
<dbReference type="EMBL" id="JADIME010000054">
    <property type="protein sequence ID" value="MBO8465390.1"/>
    <property type="molecule type" value="Genomic_DNA"/>
</dbReference>
<comment type="caution">
    <text evidence="7">The sequence shown here is derived from an EMBL/GenBank/DDBJ whole genome shotgun (WGS) entry which is preliminary data.</text>
</comment>
<reference evidence="7" key="1">
    <citation type="submission" date="2020-10" db="EMBL/GenBank/DDBJ databases">
        <authorList>
            <person name="Gilroy R."/>
        </authorList>
    </citation>
    <scope>NUCLEOTIDE SEQUENCE</scope>
    <source>
        <strain evidence="7">10037</strain>
    </source>
</reference>
<dbReference type="InterPro" id="IPR020814">
    <property type="entry name" value="Ribosomal_S6_plastid/chlpt"/>
</dbReference>
<dbReference type="SUPFAM" id="SSF54995">
    <property type="entry name" value="Ribosomal protein S6"/>
    <property type="match status" value="1"/>
</dbReference>
<accession>A0A9D9I3Q1</accession>
<dbReference type="AlphaFoldDB" id="A0A9D9I3Q1"/>
<dbReference type="NCBIfam" id="TIGR00166">
    <property type="entry name" value="S6"/>
    <property type="match status" value="1"/>
</dbReference>
<dbReference type="Pfam" id="PF01250">
    <property type="entry name" value="Ribosomal_S6"/>
    <property type="match status" value="1"/>
</dbReference>
<keyword evidence="6" id="KW-0694">RNA-binding</keyword>
<keyword evidence="3 6" id="KW-0687">Ribonucleoprotein</keyword>